<keyword evidence="6 10" id="KW-0547">Nucleotide-binding</keyword>
<comment type="caution">
    <text evidence="10">Lacks conserved residue(s) required for the propagation of feature annotation.</text>
</comment>
<dbReference type="GO" id="GO:0006400">
    <property type="term" value="P:tRNA modification"/>
    <property type="evidence" value="ECO:0007669"/>
    <property type="project" value="TreeGrafter"/>
</dbReference>
<name>A0A6N3F409_9FIRM</name>
<evidence type="ECO:0000313" key="14">
    <source>
        <dbReference type="EMBL" id="VYU46722.1"/>
    </source>
</evidence>
<keyword evidence="5 10" id="KW-0819">tRNA processing</keyword>
<evidence type="ECO:0000256" key="11">
    <source>
        <dbReference type="RuleBase" id="RU003783"/>
    </source>
</evidence>
<dbReference type="EMBL" id="CACRUX010000097">
    <property type="protein sequence ID" value="VYU46722.1"/>
    <property type="molecule type" value="Genomic_DNA"/>
</dbReference>
<dbReference type="GO" id="GO:0005524">
    <property type="term" value="F:ATP binding"/>
    <property type="evidence" value="ECO:0007669"/>
    <property type="project" value="UniProtKB-UniRule"/>
</dbReference>
<dbReference type="GO" id="GO:0052381">
    <property type="term" value="F:tRNA dimethylallyltransferase activity"/>
    <property type="evidence" value="ECO:0007669"/>
    <property type="project" value="UniProtKB-UniRule"/>
</dbReference>
<comment type="catalytic activity">
    <reaction evidence="9 10 11">
        <text>adenosine(37) in tRNA + dimethylallyl diphosphate = N(6)-dimethylallyladenosine(37) in tRNA + diphosphate</text>
        <dbReference type="Rhea" id="RHEA:26482"/>
        <dbReference type="Rhea" id="RHEA-COMP:10162"/>
        <dbReference type="Rhea" id="RHEA-COMP:10375"/>
        <dbReference type="ChEBI" id="CHEBI:33019"/>
        <dbReference type="ChEBI" id="CHEBI:57623"/>
        <dbReference type="ChEBI" id="CHEBI:74411"/>
        <dbReference type="ChEBI" id="CHEBI:74415"/>
        <dbReference type="EC" id="2.5.1.75"/>
    </reaction>
</comment>
<evidence type="ECO:0000256" key="13">
    <source>
        <dbReference type="RuleBase" id="RU003785"/>
    </source>
</evidence>
<protein>
    <recommendedName>
        <fullName evidence="10">tRNA dimethylallyltransferase</fullName>
        <ecNumber evidence="10">2.5.1.75</ecNumber>
    </recommendedName>
    <alternativeName>
        <fullName evidence="10">Dimethylallyl diphosphate:tRNA dimethylallyltransferase</fullName>
        <shortName evidence="10">DMAPP:tRNA dimethylallyltransferase</shortName>
        <shortName evidence="10">DMATase</shortName>
    </alternativeName>
    <alternativeName>
        <fullName evidence="10">Isopentenyl-diphosphate:tRNA isopentenyltransferase</fullName>
        <shortName evidence="10">IPP transferase</shortName>
        <shortName evidence="10">IPPT</shortName>
        <shortName evidence="10">IPTase</shortName>
    </alternativeName>
</protein>
<dbReference type="EC" id="2.5.1.75" evidence="10"/>
<feature type="binding site" evidence="10">
    <location>
        <begin position="11"/>
        <end position="16"/>
    </location>
    <ligand>
        <name>substrate</name>
    </ligand>
</feature>
<dbReference type="NCBIfam" id="TIGR00174">
    <property type="entry name" value="miaA"/>
    <property type="match status" value="1"/>
</dbReference>
<comment type="similarity">
    <text evidence="3 10 13">Belongs to the IPP transferase family.</text>
</comment>
<dbReference type="SUPFAM" id="SSF52540">
    <property type="entry name" value="P-loop containing nucleoside triphosphate hydrolases"/>
    <property type="match status" value="2"/>
</dbReference>
<evidence type="ECO:0000256" key="4">
    <source>
        <dbReference type="ARBA" id="ARBA00022679"/>
    </source>
</evidence>
<dbReference type="HAMAP" id="MF_00185">
    <property type="entry name" value="IPP_trans"/>
    <property type="match status" value="1"/>
</dbReference>
<evidence type="ECO:0000256" key="5">
    <source>
        <dbReference type="ARBA" id="ARBA00022694"/>
    </source>
</evidence>
<evidence type="ECO:0000256" key="2">
    <source>
        <dbReference type="ARBA" id="ARBA00003213"/>
    </source>
</evidence>
<evidence type="ECO:0000256" key="3">
    <source>
        <dbReference type="ARBA" id="ARBA00005842"/>
    </source>
</evidence>
<dbReference type="PANTHER" id="PTHR11088:SF60">
    <property type="entry name" value="TRNA DIMETHYLALLYLTRANSFERASE"/>
    <property type="match status" value="1"/>
</dbReference>
<keyword evidence="8 10" id="KW-0460">Magnesium</keyword>
<keyword evidence="4 10" id="KW-0808">Transferase</keyword>
<dbReference type="PANTHER" id="PTHR11088">
    <property type="entry name" value="TRNA DIMETHYLALLYLTRANSFERASE"/>
    <property type="match status" value="1"/>
</dbReference>
<evidence type="ECO:0000256" key="7">
    <source>
        <dbReference type="ARBA" id="ARBA00022840"/>
    </source>
</evidence>
<proteinExistence type="inferred from homology"/>
<evidence type="ECO:0000256" key="12">
    <source>
        <dbReference type="RuleBase" id="RU003784"/>
    </source>
</evidence>
<dbReference type="RefSeq" id="WP_156705676.1">
    <property type="nucleotide sequence ID" value="NZ_CACRUX010000097.1"/>
</dbReference>
<evidence type="ECO:0000256" key="9">
    <source>
        <dbReference type="ARBA" id="ARBA00049563"/>
    </source>
</evidence>
<accession>A0A6N3F409</accession>
<evidence type="ECO:0000256" key="8">
    <source>
        <dbReference type="ARBA" id="ARBA00022842"/>
    </source>
</evidence>
<reference evidence="14" key="1">
    <citation type="submission" date="2019-11" db="EMBL/GenBank/DDBJ databases">
        <authorList>
            <person name="Feng L."/>
        </authorList>
    </citation>
    <scope>NUCLEOTIDE SEQUENCE</scope>
    <source>
        <strain evidence="14">VrattiLFYP33</strain>
    </source>
</reference>
<evidence type="ECO:0000256" key="10">
    <source>
        <dbReference type="HAMAP-Rule" id="MF_00185"/>
    </source>
</evidence>
<dbReference type="InterPro" id="IPR039657">
    <property type="entry name" value="Dimethylallyltransferase"/>
</dbReference>
<feature type="binding site" evidence="10">
    <location>
        <begin position="9"/>
        <end position="16"/>
    </location>
    <ligand>
        <name>ATP</name>
        <dbReference type="ChEBI" id="CHEBI:30616"/>
    </ligand>
</feature>
<dbReference type="InterPro" id="IPR018022">
    <property type="entry name" value="IPT"/>
</dbReference>
<dbReference type="Pfam" id="PF01715">
    <property type="entry name" value="IPPT"/>
    <property type="match status" value="1"/>
</dbReference>
<gene>
    <name evidence="10 14" type="primary">miaA</name>
    <name evidence="14" type="ORF">VRLFYP33_02149</name>
</gene>
<dbReference type="AlphaFoldDB" id="A0A6N3F409"/>
<comment type="cofactor">
    <cofactor evidence="1 10">
        <name>Mg(2+)</name>
        <dbReference type="ChEBI" id="CHEBI:18420"/>
    </cofactor>
</comment>
<organism evidence="14">
    <name type="scientific">Veillonella ratti</name>
    <dbReference type="NCBI Taxonomy" id="103892"/>
    <lineage>
        <taxon>Bacteria</taxon>
        <taxon>Bacillati</taxon>
        <taxon>Bacillota</taxon>
        <taxon>Negativicutes</taxon>
        <taxon>Veillonellales</taxon>
        <taxon>Veillonellaceae</taxon>
        <taxon>Veillonella</taxon>
    </lineage>
</organism>
<evidence type="ECO:0000256" key="6">
    <source>
        <dbReference type="ARBA" id="ARBA00022741"/>
    </source>
</evidence>
<comment type="function">
    <text evidence="2 10 12">Catalyzes the transfer of a dimethylallyl group onto the adenine at position 37 in tRNAs that read codons beginning with uridine, leading to the formation of N6-(dimethylallyl)adenosine (i(6)A).</text>
</comment>
<keyword evidence="7 10" id="KW-0067">ATP-binding</keyword>
<dbReference type="InterPro" id="IPR027417">
    <property type="entry name" value="P-loop_NTPase"/>
</dbReference>
<sequence>MEQLITILGPTAVGKTDLTLRLAEKLNGIVISGDAYQIYKGLDIGTAKPSREELEAVPHRLIDIRSADESYSAADFQEEARREITKVHTEGHMPILSGGTGFYVQSLLEGFDFSVEGPNPGIRERLDELWQTKGDEGLLVYAEELAKKGGIELRFTDKHRLFRAIELMEQGNYEALTNQTKAGLSFEGPVIGLRRNREELYERINLRVNIMVEQGLFEEVERLVAAGVSPDCQAFKGIGYKEVVAYFNGECTKDEAIAAIQQNTRRFAKRQITWYKRMPYIVWIDCDNGRSGDSIFEEAMSLIQKSGIIV</sequence>
<evidence type="ECO:0000256" key="1">
    <source>
        <dbReference type="ARBA" id="ARBA00001946"/>
    </source>
</evidence>
<feature type="site" description="Interaction with substrate tRNA" evidence="10">
    <location>
        <position position="123"/>
    </location>
</feature>
<feature type="site" description="Interaction with substrate tRNA" evidence="10">
    <location>
        <position position="100"/>
    </location>
</feature>
<comment type="subunit">
    <text evidence="10">Monomer.</text>
</comment>
<dbReference type="Gene3D" id="3.40.50.300">
    <property type="entry name" value="P-loop containing nucleotide triphosphate hydrolases"/>
    <property type="match status" value="2"/>
</dbReference>